<organism evidence="2 3">
    <name type="scientific">Dipteronia sinensis</name>
    <dbReference type="NCBI Taxonomy" id="43782"/>
    <lineage>
        <taxon>Eukaryota</taxon>
        <taxon>Viridiplantae</taxon>
        <taxon>Streptophyta</taxon>
        <taxon>Embryophyta</taxon>
        <taxon>Tracheophyta</taxon>
        <taxon>Spermatophyta</taxon>
        <taxon>Magnoliopsida</taxon>
        <taxon>eudicotyledons</taxon>
        <taxon>Gunneridae</taxon>
        <taxon>Pentapetalae</taxon>
        <taxon>rosids</taxon>
        <taxon>malvids</taxon>
        <taxon>Sapindales</taxon>
        <taxon>Sapindaceae</taxon>
        <taxon>Hippocastanoideae</taxon>
        <taxon>Acereae</taxon>
        <taxon>Dipteronia</taxon>
    </lineage>
</organism>
<proteinExistence type="predicted"/>
<dbReference type="InterPro" id="IPR008004">
    <property type="entry name" value="OCTOPUS-like"/>
</dbReference>
<protein>
    <submittedName>
        <fullName evidence="2">Uncharacterized protein</fullName>
    </submittedName>
</protein>
<dbReference type="Pfam" id="PF05340">
    <property type="entry name" value="DUF740"/>
    <property type="match status" value="1"/>
</dbReference>
<dbReference type="PANTHER" id="PTHR34046">
    <property type="entry name" value="OS06G0218800 PROTEIN"/>
    <property type="match status" value="1"/>
</dbReference>
<dbReference type="Proteomes" id="UP001281410">
    <property type="component" value="Unassembled WGS sequence"/>
</dbReference>
<gene>
    <name evidence="2" type="ORF">Dsin_002826</name>
</gene>
<reference evidence="2" key="1">
    <citation type="journal article" date="2023" name="Plant J.">
        <title>Genome sequences and population genomics provide insights into the demographic history, inbreeding, and mutation load of two 'living fossil' tree species of Dipteronia.</title>
        <authorList>
            <person name="Feng Y."/>
            <person name="Comes H.P."/>
            <person name="Chen J."/>
            <person name="Zhu S."/>
            <person name="Lu R."/>
            <person name="Zhang X."/>
            <person name="Li P."/>
            <person name="Qiu J."/>
            <person name="Olsen K.M."/>
            <person name="Qiu Y."/>
        </authorList>
    </citation>
    <scope>NUCLEOTIDE SEQUENCE</scope>
    <source>
        <strain evidence="2">NBL</strain>
    </source>
</reference>
<name>A0AAE0B7Y9_9ROSI</name>
<accession>A0AAE0B7Y9</accession>
<dbReference type="PANTHER" id="PTHR34046:SF7">
    <property type="entry name" value="DUF740 FAMILY PROTEIN"/>
    <property type="match status" value="1"/>
</dbReference>
<evidence type="ECO:0000313" key="2">
    <source>
        <dbReference type="EMBL" id="KAK3230945.1"/>
    </source>
</evidence>
<evidence type="ECO:0000313" key="3">
    <source>
        <dbReference type="Proteomes" id="UP001281410"/>
    </source>
</evidence>
<feature type="compositionally biased region" description="Low complexity" evidence="1">
    <location>
        <begin position="67"/>
        <end position="80"/>
    </location>
</feature>
<dbReference type="AlphaFoldDB" id="A0AAE0B7Y9"/>
<feature type="region of interest" description="Disordered" evidence="1">
    <location>
        <begin position="67"/>
        <end position="91"/>
    </location>
</feature>
<evidence type="ECO:0000256" key="1">
    <source>
        <dbReference type="SAM" id="MobiDB-lite"/>
    </source>
</evidence>
<keyword evidence="3" id="KW-1185">Reference proteome</keyword>
<comment type="caution">
    <text evidence="2">The sequence shown here is derived from an EMBL/GenBank/DDBJ whole genome shotgun (WGS) entry which is preliminary data.</text>
</comment>
<sequence>MANLVKRPTKPDLRCKKHPKHHQSPGVCSVCLREKLSQLSSCSSSSSSSRATIFAATSCSSSSASSYYSSSCSSVSSSSSPVHFTTTSNHRRKGKNSLSLLLFGGKNKNNVLTKSRSMAFVPRNTDDKKVGFFSKLLLIRPRTNNKKIEDGSFLLHSRTIREIRVAAT</sequence>
<dbReference type="EMBL" id="JANJYJ010000001">
    <property type="protein sequence ID" value="KAK3230945.1"/>
    <property type="molecule type" value="Genomic_DNA"/>
</dbReference>
<feature type="region of interest" description="Disordered" evidence="1">
    <location>
        <begin position="1"/>
        <end position="25"/>
    </location>
</feature>